<evidence type="ECO:0000313" key="2">
    <source>
        <dbReference type="RefSeq" id="WP_028312576.1"/>
    </source>
</evidence>
<name>A0A8B6X798_9BURK</name>
<accession>A0A8B6X798</accession>
<protein>
    <submittedName>
        <fullName evidence="2">Uncharacterized protein</fullName>
    </submittedName>
</protein>
<dbReference type="OrthoDB" id="9836912at2"/>
<reference evidence="2" key="1">
    <citation type="submission" date="2025-08" db="UniProtKB">
        <authorList>
            <consortium name="RefSeq"/>
        </authorList>
    </citation>
    <scope>IDENTIFICATION</scope>
</reference>
<dbReference type="RefSeq" id="WP_028312576.1">
    <property type="nucleotide sequence ID" value="NZ_KI519499.1"/>
</dbReference>
<proteinExistence type="predicted"/>
<evidence type="ECO:0000313" key="1">
    <source>
        <dbReference type="Proteomes" id="UP000675920"/>
    </source>
</evidence>
<sequence length="101" mass="11320">MFLDHNVLGPRSFASVLNEAGVSINDADNAAWCLAIPGRDEAKRYSYVSPKSGKTIFALEYTTCIPAKPGMHEVWQFDHDFSEQEAIEVLGNRSYHNRKMG</sequence>
<dbReference type="AlphaFoldDB" id="A0A8B6X798"/>
<keyword evidence="1" id="KW-1185">Reference proteome</keyword>
<dbReference type="Proteomes" id="UP000675920">
    <property type="component" value="Unplaced"/>
</dbReference>
<organism evidence="1 2">
    <name type="scientific">Derxia gummosa DSM 723</name>
    <dbReference type="NCBI Taxonomy" id="1121388"/>
    <lineage>
        <taxon>Bacteria</taxon>
        <taxon>Pseudomonadati</taxon>
        <taxon>Pseudomonadota</taxon>
        <taxon>Betaproteobacteria</taxon>
        <taxon>Burkholderiales</taxon>
        <taxon>Alcaligenaceae</taxon>
        <taxon>Derxia</taxon>
    </lineage>
</organism>